<dbReference type="Gene3D" id="1.10.287.950">
    <property type="entry name" value="Methyl-accepting chemotaxis protein"/>
    <property type="match status" value="1"/>
</dbReference>
<sequence>MKFLRKVQHSLMSLTVRTQLLAGFGIVLALTIALGATSIWALRGLQSDAKELSAKWLPMVAGLAELRARQLELHDLEAKHARAADAGYMDDYETGMKIAAQKAADVIAKLDAYDEGEEEAKLLAALKKTSADYEKARANIISLSRNGKQDEAKEISDGAGTMASGDVIAAADRFSEYAFKGAAASAKTAEQTYAQSWIATVAIASSATLIGLFLAFFITRNLVRQLGGEPSVAAKVAAAVAAGDLSSPIETRTGDDTSLMAQLRNMQTSLSSVVASVRQSSETVALASGEIAQGNADLSSRTEEQASSLQETAASMEELGSTVRQNAGNAEQANKLAQQATQVARRGGDVVNEVVVTMKGINDSSRKIVDIISVIDSIAFQTNILALNAAVEAARAGEQGRGFAVVATEVRTLAQRSAEAAKEIKTLISASVERVEQGSALVDRAGSTMTEVVGAIQRVTEIMGEISAASTQQSAGVSQVGEAVTRMDQTTQQNAALVEQSAAAAENLRAQAQQLVEAVAVFKLAQQAAY</sequence>
<dbReference type="PRINTS" id="PR00260">
    <property type="entry name" value="CHEMTRNSDUCR"/>
</dbReference>
<evidence type="ECO:0000313" key="7">
    <source>
        <dbReference type="EMBL" id="MFC3146109.1"/>
    </source>
</evidence>
<keyword evidence="4" id="KW-1133">Transmembrane helix</keyword>
<dbReference type="Pfam" id="PF12729">
    <property type="entry name" value="4HB_MCP_1"/>
    <property type="match status" value="1"/>
</dbReference>
<reference evidence="8" key="1">
    <citation type="journal article" date="2019" name="Int. J. Syst. Evol. Microbiol.">
        <title>The Global Catalogue of Microorganisms (GCM) 10K type strain sequencing project: providing services to taxonomists for standard genome sequencing and annotation.</title>
        <authorList>
            <consortium name="The Broad Institute Genomics Platform"/>
            <consortium name="The Broad Institute Genome Sequencing Center for Infectious Disease"/>
            <person name="Wu L."/>
            <person name="Ma J."/>
        </authorList>
    </citation>
    <scope>NUCLEOTIDE SEQUENCE [LARGE SCALE GENOMIC DNA]</scope>
    <source>
        <strain evidence="8">KCTC 52168</strain>
    </source>
</reference>
<dbReference type="PROSITE" id="PS50111">
    <property type="entry name" value="CHEMOTAXIS_TRANSDUC_2"/>
    <property type="match status" value="1"/>
</dbReference>
<feature type="transmembrane region" description="Helical" evidence="4">
    <location>
        <begin position="20"/>
        <end position="42"/>
    </location>
</feature>
<evidence type="ECO:0000256" key="2">
    <source>
        <dbReference type="ARBA" id="ARBA00029447"/>
    </source>
</evidence>
<dbReference type="CDD" id="cd11386">
    <property type="entry name" value="MCP_signal"/>
    <property type="match status" value="1"/>
</dbReference>
<feature type="transmembrane region" description="Helical" evidence="4">
    <location>
        <begin position="197"/>
        <end position="218"/>
    </location>
</feature>
<evidence type="ECO:0000259" key="6">
    <source>
        <dbReference type="PROSITE" id="PS50885"/>
    </source>
</evidence>
<evidence type="ECO:0000313" key="8">
    <source>
        <dbReference type="Proteomes" id="UP001595556"/>
    </source>
</evidence>
<organism evidence="7 8">
    <name type="scientific">Piscinibacterium candidicorallinum</name>
    <dbReference type="NCBI Taxonomy" id="1793872"/>
    <lineage>
        <taxon>Bacteria</taxon>
        <taxon>Pseudomonadati</taxon>
        <taxon>Pseudomonadota</taxon>
        <taxon>Betaproteobacteria</taxon>
        <taxon>Burkholderiales</taxon>
        <taxon>Piscinibacterium</taxon>
    </lineage>
</organism>
<keyword evidence="3" id="KW-0807">Transducer</keyword>
<accession>A0ABV7H115</accession>
<dbReference type="InterPro" id="IPR003660">
    <property type="entry name" value="HAMP_dom"/>
</dbReference>
<proteinExistence type="inferred from homology"/>
<dbReference type="SMART" id="SM00283">
    <property type="entry name" value="MA"/>
    <property type="match status" value="1"/>
</dbReference>
<dbReference type="PANTHER" id="PTHR43531:SF14">
    <property type="entry name" value="METHYL-ACCEPTING CHEMOTAXIS PROTEIN I-RELATED"/>
    <property type="match status" value="1"/>
</dbReference>
<dbReference type="PROSITE" id="PS50885">
    <property type="entry name" value="HAMP"/>
    <property type="match status" value="1"/>
</dbReference>
<protein>
    <submittedName>
        <fullName evidence="7">Methyl-accepting chemotaxis protein</fullName>
    </submittedName>
</protein>
<evidence type="ECO:0000259" key="5">
    <source>
        <dbReference type="PROSITE" id="PS50111"/>
    </source>
</evidence>
<dbReference type="InterPro" id="IPR024478">
    <property type="entry name" value="HlyB_4HB_MCP"/>
</dbReference>
<keyword evidence="1" id="KW-0488">Methylation</keyword>
<evidence type="ECO:0000256" key="3">
    <source>
        <dbReference type="PROSITE-ProRule" id="PRU00284"/>
    </source>
</evidence>
<dbReference type="InterPro" id="IPR051310">
    <property type="entry name" value="MCP_chemotaxis"/>
</dbReference>
<feature type="domain" description="HAMP" evidence="6">
    <location>
        <begin position="234"/>
        <end position="275"/>
    </location>
</feature>
<dbReference type="InterPro" id="IPR004090">
    <property type="entry name" value="Chemotax_Me-accpt_rcpt"/>
</dbReference>
<dbReference type="RefSeq" id="WP_377300396.1">
    <property type="nucleotide sequence ID" value="NZ_CP180191.1"/>
</dbReference>
<feature type="domain" description="Methyl-accepting transducer" evidence="5">
    <location>
        <begin position="280"/>
        <end position="509"/>
    </location>
</feature>
<keyword evidence="4" id="KW-0472">Membrane</keyword>
<dbReference type="EMBL" id="JBHRTI010000002">
    <property type="protein sequence ID" value="MFC3146109.1"/>
    <property type="molecule type" value="Genomic_DNA"/>
</dbReference>
<keyword evidence="8" id="KW-1185">Reference proteome</keyword>
<comment type="caution">
    <text evidence="7">The sequence shown here is derived from an EMBL/GenBank/DDBJ whole genome shotgun (WGS) entry which is preliminary data.</text>
</comment>
<dbReference type="PANTHER" id="PTHR43531">
    <property type="entry name" value="PROTEIN ICFG"/>
    <property type="match status" value="1"/>
</dbReference>
<evidence type="ECO:0000256" key="1">
    <source>
        <dbReference type="ARBA" id="ARBA00022481"/>
    </source>
</evidence>
<dbReference type="Pfam" id="PF00015">
    <property type="entry name" value="MCPsignal"/>
    <property type="match status" value="1"/>
</dbReference>
<comment type="similarity">
    <text evidence="2">Belongs to the methyl-accepting chemotaxis (MCP) protein family.</text>
</comment>
<keyword evidence="4" id="KW-0812">Transmembrane</keyword>
<name>A0ABV7H115_9BURK</name>
<evidence type="ECO:0000256" key="4">
    <source>
        <dbReference type="SAM" id="Phobius"/>
    </source>
</evidence>
<gene>
    <name evidence="7" type="ORF">ACFOEN_00475</name>
</gene>
<dbReference type="SUPFAM" id="SSF58104">
    <property type="entry name" value="Methyl-accepting chemotaxis protein (MCP) signaling domain"/>
    <property type="match status" value="1"/>
</dbReference>
<dbReference type="Proteomes" id="UP001595556">
    <property type="component" value="Unassembled WGS sequence"/>
</dbReference>
<dbReference type="InterPro" id="IPR004089">
    <property type="entry name" value="MCPsignal_dom"/>
</dbReference>